<dbReference type="Pfam" id="PF00589">
    <property type="entry name" value="Phage_integrase"/>
    <property type="match status" value="1"/>
</dbReference>
<dbReference type="Proteomes" id="UP001501444">
    <property type="component" value="Unassembled WGS sequence"/>
</dbReference>
<evidence type="ECO:0000256" key="1">
    <source>
        <dbReference type="ARBA" id="ARBA00023172"/>
    </source>
</evidence>
<proteinExistence type="predicted"/>
<dbReference type="InterPro" id="IPR011010">
    <property type="entry name" value="DNA_brk_join_enz"/>
</dbReference>
<accession>A0ABN3GMG5</accession>
<dbReference type="InterPro" id="IPR013762">
    <property type="entry name" value="Integrase-like_cat_sf"/>
</dbReference>
<dbReference type="SUPFAM" id="SSF56349">
    <property type="entry name" value="DNA breaking-rejoining enzymes"/>
    <property type="match status" value="1"/>
</dbReference>
<dbReference type="PANTHER" id="PTHR30349">
    <property type="entry name" value="PHAGE INTEGRASE-RELATED"/>
    <property type="match status" value="1"/>
</dbReference>
<dbReference type="Gene3D" id="1.10.443.10">
    <property type="entry name" value="Intergrase catalytic core"/>
    <property type="match status" value="1"/>
</dbReference>
<feature type="domain" description="Tyr recombinase" evidence="2">
    <location>
        <begin position="31"/>
        <end position="232"/>
    </location>
</feature>
<evidence type="ECO:0000259" key="2">
    <source>
        <dbReference type="PROSITE" id="PS51898"/>
    </source>
</evidence>
<organism evidence="3 4">
    <name type="scientific">Dactylosporangium salmoneum</name>
    <dbReference type="NCBI Taxonomy" id="53361"/>
    <lineage>
        <taxon>Bacteria</taxon>
        <taxon>Bacillati</taxon>
        <taxon>Actinomycetota</taxon>
        <taxon>Actinomycetes</taxon>
        <taxon>Micromonosporales</taxon>
        <taxon>Micromonosporaceae</taxon>
        <taxon>Dactylosporangium</taxon>
    </lineage>
</organism>
<dbReference type="PROSITE" id="PS51898">
    <property type="entry name" value="TYR_RECOMBINASE"/>
    <property type="match status" value="1"/>
</dbReference>
<gene>
    <name evidence="3" type="ORF">GCM10010170_048320</name>
</gene>
<comment type="caution">
    <text evidence="3">The sequence shown here is derived from an EMBL/GenBank/DDBJ whole genome shotgun (WGS) entry which is preliminary data.</text>
</comment>
<reference evidence="3 4" key="1">
    <citation type="journal article" date="2019" name="Int. J. Syst. Evol. Microbiol.">
        <title>The Global Catalogue of Microorganisms (GCM) 10K type strain sequencing project: providing services to taxonomists for standard genome sequencing and annotation.</title>
        <authorList>
            <consortium name="The Broad Institute Genomics Platform"/>
            <consortium name="The Broad Institute Genome Sequencing Center for Infectious Disease"/>
            <person name="Wu L."/>
            <person name="Ma J."/>
        </authorList>
    </citation>
    <scope>NUCLEOTIDE SEQUENCE [LARGE SCALE GENOMIC DNA]</scope>
    <source>
        <strain evidence="3 4">JCM 3272</strain>
    </source>
</reference>
<dbReference type="EMBL" id="BAAARV010000034">
    <property type="protein sequence ID" value="GAA2355742.1"/>
    <property type="molecule type" value="Genomic_DNA"/>
</dbReference>
<keyword evidence="4" id="KW-1185">Reference proteome</keyword>
<evidence type="ECO:0000313" key="3">
    <source>
        <dbReference type="EMBL" id="GAA2355742.1"/>
    </source>
</evidence>
<dbReference type="InterPro" id="IPR050090">
    <property type="entry name" value="Tyrosine_recombinase_XerCD"/>
</dbReference>
<dbReference type="CDD" id="cd01189">
    <property type="entry name" value="INT_ICEBs1_C_like"/>
    <property type="match status" value="1"/>
</dbReference>
<evidence type="ECO:0000313" key="4">
    <source>
        <dbReference type="Proteomes" id="UP001501444"/>
    </source>
</evidence>
<dbReference type="InterPro" id="IPR002104">
    <property type="entry name" value="Integrase_catalytic"/>
</dbReference>
<dbReference type="PANTHER" id="PTHR30349:SF91">
    <property type="entry name" value="INTA PROTEIN"/>
    <property type="match status" value="1"/>
</dbReference>
<keyword evidence="1" id="KW-0233">DNA recombination</keyword>
<sequence length="239" mass="26710">MLRAALSQAILDGYASVNVAKTVRLPAIRKHKRKAWTSEEARRFLESARAAGDRLYAAYVLVLVLGLRKGELLGLCWDDLDLEAGTVTIDWQIQRVGKVRGIERRRTKTASSDATLPLPPICVVALKEHREAQKAAKAAAGDAWHENGLVITTKFGTPIEPRNFLRFWARRCDEAGLRHITVHDARRTCGSLLADLDVHPRVAMQILRHANFKITMEIYTQVTDQQTRDALKKLGEGLG</sequence>
<protein>
    <recommendedName>
        <fullName evidence="2">Tyr recombinase domain-containing protein</fullName>
    </recommendedName>
</protein>
<name>A0ABN3GMG5_9ACTN</name>